<feature type="non-terminal residue" evidence="2">
    <location>
        <position position="65"/>
    </location>
</feature>
<protein>
    <submittedName>
        <fullName evidence="2">Uncharacterized protein</fullName>
    </submittedName>
</protein>
<gene>
    <name evidence="2" type="primary">ORF221907</name>
</gene>
<proteinExistence type="predicted"/>
<reference evidence="2" key="1">
    <citation type="submission" date="2014-12" db="EMBL/GenBank/DDBJ databases">
        <title>Insight into the proteome of Arion vulgaris.</title>
        <authorList>
            <person name="Aradska J."/>
            <person name="Bulat T."/>
            <person name="Smidak R."/>
            <person name="Sarate P."/>
            <person name="Gangsoo J."/>
            <person name="Sialana F."/>
            <person name="Bilban M."/>
            <person name="Lubec G."/>
        </authorList>
    </citation>
    <scope>NUCLEOTIDE SEQUENCE</scope>
    <source>
        <tissue evidence="2">Skin</tissue>
    </source>
</reference>
<evidence type="ECO:0000256" key="1">
    <source>
        <dbReference type="SAM" id="MobiDB-lite"/>
    </source>
</evidence>
<feature type="region of interest" description="Disordered" evidence="1">
    <location>
        <begin position="22"/>
        <end position="65"/>
    </location>
</feature>
<dbReference type="AlphaFoldDB" id="A0A0B7C3C1"/>
<name>A0A0B7C3C1_9EUPU</name>
<organism evidence="2">
    <name type="scientific">Arion vulgaris</name>
    <dbReference type="NCBI Taxonomy" id="1028688"/>
    <lineage>
        <taxon>Eukaryota</taxon>
        <taxon>Metazoa</taxon>
        <taxon>Spiralia</taxon>
        <taxon>Lophotrochozoa</taxon>
        <taxon>Mollusca</taxon>
        <taxon>Gastropoda</taxon>
        <taxon>Heterobranchia</taxon>
        <taxon>Euthyneura</taxon>
        <taxon>Panpulmonata</taxon>
        <taxon>Eupulmonata</taxon>
        <taxon>Stylommatophora</taxon>
        <taxon>Helicina</taxon>
        <taxon>Arionoidea</taxon>
        <taxon>Arionidae</taxon>
        <taxon>Arion</taxon>
    </lineage>
</organism>
<sequence>MPLVTMDMMMSSVLREANKSLMPNQSWTSAKTEDNHFQERNISGHHNSTNPDHNIAHSNQASHLT</sequence>
<accession>A0A0B7C3C1</accession>
<dbReference type="EMBL" id="HACG01052821">
    <property type="protein sequence ID" value="CEK99692.1"/>
    <property type="molecule type" value="Transcribed_RNA"/>
</dbReference>
<feature type="compositionally biased region" description="Polar residues" evidence="1">
    <location>
        <begin position="40"/>
        <end position="65"/>
    </location>
</feature>
<evidence type="ECO:0000313" key="2">
    <source>
        <dbReference type="EMBL" id="CEK99692.1"/>
    </source>
</evidence>